<dbReference type="GO" id="GO:0097588">
    <property type="term" value="P:archaeal or bacterial-type flagellum-dependent cell motility"/>
    <property type="evidence" value="ECO:0007669"/>
    <property type="project" value="InterPro"/>
</dbReference>
<dbReference type="InterPro" id="IPR002774">
    <property type="entry name" value="Flagellin_arc-type"/>
</dbReference>
<keyword evidence="1" id="KW-0472">Membrane</keyword>
<keyword evidence="2" id="KW-0282">Flagellum</keyword>
<sequence length="154" mass="16584">MASEVVSEAIMLIVSITLIGVLVGVVFSVVSSISTSMASYATLQSQKLLTDLQIDYATNTSPTTVVVYLQNIGEVTVFNLQNSVLYFGPQGNMQQIGYNTGTPPYWTISTNVLNPGSVAKITIYLSSPLTSTQYYTIEFVTSNGYSVSYTFGVS</sequence>
<dbReference type="GO" id="GO:0005198">
    <property type="term" value="F:structural molecule activity"/>
    <property type="evidence" value="ECO:0007669"/>
    <property type="project" value="InterPro"/>
</dbReference>
<evidence type="ECO:0000256" key="1">
    <source>
        <dbReference type="SAM" id="Phobius"/>
    </source>
</evidence>
<keyword evidence="3" id="KW-1185">Reference proteome</keyword>
<dbReference type="AlphaFoldDB" id="A0AAQ4CT29"/>
<accession>A0AAQ4CT29</accession>
<keyword evidence="2" id="KW-0966">Cell projection</keyword>
<evidence type="ECO:0000313" key="2">
    <source>
        <dbReference type="EMBL" id="BDB98960.1"/>
    </source>
</evidence>
<protein>
    <submittedName>
        <fullName evidence="2">Flagellar protein FlaG</fullName>
    </submittedName>
</protein>
<evidence type="ECO:0000313" key="3">
    <source>
        <dbReference type="Proteomes" id="UP001319921"/>
    </source>
</evidence>
<dbReference type="KEGG" id="scas:SACC_19770"/>
<dbReference type="GeneID" id="68866709"/>
<dbReference type="RefSeq" id="WP_229569318.1">
    <property type="nucleotide sequence ID" value="NZ_AP025226.1"/>
</dbReference>
<keyword evidence="2" id="KW-0969">Cilium</keyword>
<feature type="transmembrane region" description="Helical" evidence="1">
    <location>
        <begin position="6"/>
        <end position="30"/>
    </location>
</feature>
<dbReference type="EMBL" id="AP025226">
    <property type="protein sequence ID" value="BDB98960.1"/>
    <property type="molecule type" value="Genomic_DNA"/>
</dbReference>
<keyword evidence="1" id="KW-0812">Transmembrane</keyword>
<keyword evidence="1" id="KW-1133">Transmembrane helix</keyword>
<organism evidence="2 3">
    <name type="scientific">Saccharolobus caldissimus</name>
    <dbReference type="NCBI Taxonomy" id="1702097"/>
    <lineage>
        <taxon>Archaea</taxon>
        <taxon>Thermoproteota</taxon>
        <taxon>Thermoprotei</taxon>
        <taxon>Sulfolobales</taxon>
        <taxon>Sulfolobaceae</taxon>
        <taxon>Saccharolobus</taxon>
    </lineage>
</organism>
<dbReference type="Pfam" id="PF01917">
    <property type="entry name" value="Flagellin_arch-type"/>
    <property type="match status" value="1"/>
</dbReference>
<gene>
    <name evidence="2" type="ORF">SACC_19770</name>
</gene>
<proteinExistence type="predicted"/>
<dbReference type="Proteomes" id="UP001319921">
    <property type="component" value="Chromosome"/>
</dbReference>
<name>A0AAQ4CT29_9CREN</name>
<reference evidence="2 3" key="1">
    <citation type="journal article" date="2022" name="Microbiol. Resour. Announc.">
        <title>Complete Genome Sequence of the Hyperthermophilic and Acidophilic Archaeon Saccharolobus caldissimus Strain HS-3T.</title>
        <authorList>
            <person name="Sakai H.D."/>
            <person name="Kurosawa N."/>
        </authorList>
    </citation>
    <scope>NUCLEOTIDE SEQUENCE [LARGE SCALE GENOMIC DNA]</scope>
    <source>
        <strain evidence="2 3">JCM32116</strain>
    </source>
</reference>